<gene>
    <name evidence="1" type="ORF">I4F81_010302</name>
</gene>
<keyword evidence="2" id="KW-1185">Reference proteome</keyword>
<dbReference type="EMBL" id="CM020620">
    <property type="protein sequence ID" value="KAK1867803.1"/>
    <property type="molecule type" value="Genomic_DNA"/>
</dbReference>
<evidence type="ECO:0000313" key="1">
    <source>
        <dbReference type="EMBL" id="KAK1867803.1"/>
    </source>
</evidence>
<name>A0ACC3CCI9_PYRYE</name>
<comment type="caution">
    <text evidence="1">The sequence shown here is derived from an EMBL/GenBank/DDBJ whole genome shotgun (WGS) entry which is preliminary data.</text>
</comment>
<proteinExistence type="predicted"/>
<dbReference type="Proteomes" id="UP000798662">
    <property type="component" value="Chromosome 3"/>
</dbReference>
<evidence type="ECO:0000313" key="2">
    <source>
        <dbReference type="Proteomes" id="UP000798662"/>
    </source>
</evidence>
<sequence length="223" mass="22732">MPPFTAFCAAGVGLPLGACRDAQRVGRWVTMGAPPAGSPSPSTPSPVVSRRSALLAAAAVAAAAVAAPAPPAEAISIGRLMKKAGPEQVMEGSGIRYREVIIGKGFEPNPGDTVAIHYSLYCGDIEVESSRESQGLAATPVGFTYGAESGAGAVLKGINLGMEGMKVGGQRLLVVPPEFAYGSRGKPPLVPPNSTVEFAVSLLSVRRSGTNPNSVINMGAQVY</sequence>
<organism evidence="1 2">
    <name type="scientific">Pyropia yezoensis</name>
    <name type="common">Susabi-nori</name>
    <name type="synonym">Porphyra yezoensis</name>
    <dbReference type="NCBI Taxonomy" id="2788"/>
    <lineage>
        <taxon>Eukaryota</taxon>
        <taxon>Rhodophyta</taxon>
        <taxon>Bangiophyceae</taxon>
        <taxon>Bangiales</taxon>
        <taxon>Bangiaceae</taxon>
        <taxon>Pyropia</taxon>
    </lineage>
</organism>
<accession>A0ACC3CCI9</accession>
<protein>
    <submittedName>
        <fullName evidence="1">Uncharacterized protein</fullName>
    </submittedName>
</protein>
<reference evidence="1" key="1">
    <citation type="submission" date="2019-11" db="EMBL/GenBank/DDBJ databases">
        <title>Nori genome reveals adaptations in red seaweeds to the harsh intertidal environment.</title>
        <authorList>
            <person name="Wang D."/>
            <person name="Mao Y."/>
        </authorList>
    </citation>
    <scope>NUCLEOTIDE SEQUENCE</scope>
    <source>
        <tissue evidence="1">Gametophyte</tissue>
    </source>
</reference>